<proteinExistence type="predicted"/>
<gene>
    <name evidence="1" type="ORF">PDE_09191</name>
</gene>
<keyword evidence="2" id="KW-1185">Reference proteome</keyword>
<dbReference type="AlphaFoldDB" id="S8BGI4"/>
<dbReference type="STRING" id="933388.S8BGI4"/>
<reference evidence="1 2" key="1">
    <citation type="journal article" date="2013" name="PLoS ONE">
        <title>Genomic and secretomic analyses reveal unique features of the lignocellulolytic enzyme system of Penicillium decumbens.</title>
        <authorList>
            <person name="Liu G."/>
            <person name="Zhang L."/>
            <person name="Wei X."/>
            <person name="Zou G."/>
            <person name="Qin Y."/>
            <person name="Ma L."/>
            <person name="Li J."/>
            <person name="Zheng H."/>
            <person name="Wang S."/>
            <person name="Wang C."/>
            <person name="Xun L."/>
            <person name="Zhao G.-P."/>
            <person name="Zhou Z."/>
            <person name="Qu Y."/>
        </authorList>
    </citation>
    <scope>NUCLEOTIDE SEQUENCE [LARGE SCALE GENOMIC DNA]</scope>
    <source>
        <strain evidence="2">114-2 / CGMCC 5302</strain>
    </source>
</reference>
<organism evidence="1 2">
    <name type="scientific">Penicillium oxalicum (strain 114-2 / CGMCC 5302)</name>
    <name type="common">Penicillium decumbens</name>
    <dbReference type="NCBI Taxonomy" id="933388"/>
    <lineage>
        <taxon>Eukaryota</taxon>
        <taxon>Fungi</taxon>
        <taxon>Dikarya</taxon>
        <taxon>Ascomycota</taxon>
        <taxon>Pezizomycotina</taxon>
        <taxon>Eurotiomycetes</taxon>
        <taxon>Eurotiomycetidae</taxon>
        <taxon>Eurotiales</taxon>
        <taxon>Aspergillaceae</taxon>
        <taxon>Penicillium</taxon>
    </lineage>
</organism>
<dbReference type="OrthoDB" id="76567at2759"/>
<dbReference type="eggNOG" id="ENOG502T2PH">
    <property type="taxonomic scope" value="Eukaryota"/>
</dbReference>
<dbReference type="Proteomes" id="UP000019376">
    <property type="component" value="Unassembled WGS sequence"/>
</dbReference>
<evidence type="ECO:0000313" key="2">
    <source>
        <dbReference type="Proteomes" id="UP000019376"/>
    </source>
</evidence>
<name>S8BGI4_PENO1</name>
<accession>S8BGI4</accession>
<evidence type="ECO:0008006" key="3">
    <source>
        <dbReference type="Google" id="ProtNLM"/>
    </source>
</evidence>
<sequence>MSHAYRSDGVVSKESAGSFLEHLPSCTPVYDYDPQCAMESLFPKYSAEDRFVVLKHFPPDALAEHTEKLPGRCDYSPSLQTLILTMPSEPHEVAASAFEFILLNTAQEMKVRRRIKPCAATRIDTPDRSKEADRSWKPRFKENWRQFPTVVLEVGFSETAAKLEKNIFWWINQSEGEVRMGITIDIKRGSDHIEIKSWTPAFQPQLRGVYVTAKGRHVSNSIKYPPLPRPVQRILIKKGRNGSRPFVEGGPLIIPFRALLLDEPGEGEGDFALTDDMLLNDLAEVVWGSVADTELAKAKKRKKRRTA</sequence>
<dbReference type="HOGENOM" id="CLU_058490_3_2_1"/>
<dbReference type="EMBL" id="KB644415">
    <property type="protein sequence ID" value="EPS34227.1"/>
    <property type="molecule type" value="Genomic_DNA"/>
</dbReference>
<protein>
    <recommendedName>
        <fullName evidence="3">Restriction endonuclease domain-containing protein</fullName>
    </recommendedName>
</protein>
<evidence type="ECO:0000313" key="1">
    <source>
        <dbReference type="EMBL" id="EPS34227.1"/>
    </source>
</evidence>
<dbReference type="PhylomeDB" id="S8BGI4"/>